<dbReference type="Pfam" id="PF13541">
    <property type="entry name" value="ChlI"/>
    <property type="match status" value="1"/>
</dbReference>
<protein>
    <recommendedName>
        <fullName evidence="3">Lon proteolytic domain-containing protein</fullName>
    </recommendedName>
</protein>
<reference evidence="1" key="1">
    <citation type="journal article" date="2014" name="Int. J. Syst. Evol. Microbiol.">
        <title>Complete genome sequence of Corynebacterium casei LMG S-19264T (=DSM 44701T), isolated from a smear-ripened cheese.</title>
        <authorList>
            <consortium name="US DOE Joint Genome Institute (JGI-PGF)"/>
            <person name="Walter F."/>
            <person name="Albersmeier A."/>
            <person name="Kalinowski J."/>
            <person name="Ruckert C."/>
        </authorList>
    </citation>
    <scope>NUCLEOTIDE SEQUENCE</scope>
    <source>
        <strain evidence="1">JCM 5016</strain>
    </source>
</reference>
<keyword evidence="2" id="KW-1185">Reference proteome</keyword>
<evidence type="ECO:0008006" key="3">
    <source>
        <dbReference type="Google" id="ProtNLM"/>
    </source>
</evidence>
<dbReference type="Proteomes" id="UP000623010">
    <property type="component" value="Unassembled WGS sequence"/>
</dbReference>
<organism evidence="1 2">
    <name type="scientific">Streptomyces echinoruber</name>
    <dbReference type="NCBI Taxonomy" id="68898"/>
    <lineage>
        <taxon>Bacteria</taxon>
        <taxon>Bacillati</taxon>
        <taxon>Actinomycetota</taxon>
        <taxon>Actinomycetes</taxon>
        <taxon>Kitasatosporales</taxon>
        <taxon>Streptomycetaceae</taxon>
        <taxon>Streptomyces</taxon>
    </lineage>
</organism>
<dbReference type="Gene3D" id="3.30.230.10">
    <property type="match status" value="1"/>
</dbReference>
<name>A0A918V6B3_9ACTN</name>
<dbReference type="InterPro" id="IPR020568">
    <property type="entry name" value="Ribosomal_Su5_D2-typ_SF"/>
</dbReference>
<dbReference type="AlphaFoldDB" id="A0A918V6B3"/>
<dbReference type="EMBL" id="BMWH01000002">
    <property type="protein sequence ID" value="GGZ73197.1"/>
    <property type="molecule type" value="Genomic_DNA"/>
</dbReference>
<comment type="caution">
    <text evidence="1">The sequence shown here is derived from an EMBL/GenBank/DDBJ whole genome shotgun (WGS) entry which is preliminary data.</text>
</comment>
<dbReference type="InterPro" id="IPR014721">
    <property type="entry name" value="Ribsml_uS5_D2-typ_fold_subgr"/>
</dbReference>
<sequence>MTGTYATDPATAAHSTAFEIAYDAANAARRALYSQAAAFAAHLVREHLPEAAALTIDADARELHEVLDAHGRTLWHAPSSAGHGLPDSTVDEVDGILRDAIPFGNLPNAAGWRIAPQGLPYRTVPLPELPASKTSRPAPAPDRAQAHVYGESAVVHAAITPGVGSFILGGVRNERETRDRVRAAIVNSGYDWPAGRITVTVDTGTDQPAGTANDLAIACAILGAAGHYGPDALTRTALIGELGLDGRVRPAVDVPDRIRTAQKAGYLNFIVPAADFDEASRNSNVTVLGAATLGTALNFLKEMAEAW</sequence>
<reference evidence="1" key="2">
    <citation type="submission" date="2020-09" db="EMBL/GenBank/DDBJ databases">
        <authorList>
            <person name="Sun Q."/>
            <person name="Ohkuma M."/>
        </authorList>
    </citation>
    <scope>NUCLEOTIDE SEQUENCE</scope>
    <source>
        <strain evidence="1">JCM 5016</strain>
    </source>
</reference>
<dbReference type="SUPFAM" id="SSF54211">
    <property type="entry name" value="Ribosomal protein S5 domain 2-like"/>
    <property type="match status" value="1"/>
</dbReference>
<evidence type="ECO:0000313" key="2">
    <source>
        <dbReference type="Proteomes" id="UP000623010"/>
    </source>
</evidence>
<proteinExistence type="predicted"/>
<dbReference type="RefSeq" id="WP_190055904.1">
    <property type="nucleotide sequence ID" value="NZ_BMWH01000002.1"/>
</dbReference>
<accession>A0A918V6B3</accession>
<gene>
    <name evidence="1" type="ORF">GCM10010389_08390</name>
</gene>
<evidence type="ECO:0000313" key="1">
    <source>
        <dbReference type="EMBL" id="GGZ73197.1"/>
    </source>
</evidence>